<organism evidence="1 2">
    <name type="scientific">Mycobacterium avium</name>
    <dbReference type="NCBI Taxonomy" id="1764"/>
    <lineage>
        <taxon>Bacteria</taxon>
        <taxon>Bacillati</taxon>
        <taxon>Actinomycetota</taxon>
        <taxon>Actinomycetes</taxon>
        <taxon>Mycobacteriales</taxon>
        <taxon>Mycobacteriaceae</taxon>
        <taxon>Mycobacterium</taxon>
        <taxon>Mycobacterium avium complex (MAC)</taxon>
    </lineage>
</organism>
<evidence type="ECO:0000313" key="2">
    <source>
        <dbReference type="Proteomes" id="UP000217768"/>
    </source>
</evidence>
<dbReference type="Proteomes" id="UP000217768">
    <property type="component" value="Unassembled WGS sequence"/>
</dbReference>
<protein>
    <submittedName>
        <fullName evidence="1">Uncharacterized protein</fullName>
    </submittedName>
</protein>
<dbReference type="AlphaFoldDB" id="A0A2A2ZAZ3"/>
<dbReference type="EMBL" id="NSFD01000058">
    <property type="protein sequence ID" value="PBA23629.1"/>
    <property type="molecule type" value="Genomic_DNA"/>
</dbReference>
<dbReference type="RefSeq" id="WP_005113661.1">
    <property type="nucleotide sequence ID" value="NZ_JAEKMK010000032.1"/>
</dbReference>
<evidence type="ECO:0000313" key="1">
    <source>
        <dbReference type="EMBL" id="PBA23629.1"/>
    </source>
</evidence>
<comment type="caution">
    <text evidence="1">The sequence shown here is derived from an EMBL/GenBank/DDBJ whole genome shotgun (WGS) entry which is preliminary data.</text>
</comment>
<gene>
    <name evidence="1" type="ORF">CKJ66_27320</name>
</gene>
<proteinExistence type="predicted"/>
<reference evidence="1 2" key="1">
    <citation type="submission" date="2017-08" db="EMBL/GenBank/DDBJ databases">
        <title>Phylogenetic analysis of Mycobacterium avium complex whole genomes.</title>
        <authorList>
            <person name="Caverly L.J."/>
            <person name="Spilker T."/>
            <person name="Lipuma J."/>
        </authorList>
    </citation>
    <scope>NUCLEOTIDE SEQUENCE [LARGE SCALE GENOMIC DNA]</scope>
    <source>
        <strain evidence="1 2">FLAC0165</strain>
    </source>
</reference>
<accession>A0A2A2ZAZ3</accession>
<sequence length="59" mass="6856">MADYDQISFRVDPDLKRQFELALVYRSVRQKRKATAVGVLTQKIEEFIAEEEKAREAAP</sequence>
<name>A0A2A2ZAZ3_MYCAV</name>